<gene>
    <name evidence="1" type="primary">LOC100128430</name>
</gene>
<proteinExistence type="predicted"/>
<accession>L8E9F1</accession>
<reference evidence="1" key="1">
    <citation type="journal article" date="2013" name="PLoS ONE">
        <title>Direct detection of alternative open reading frames translation products in human significantly expands the proteome.</title>
        <authorList>
            <person name="Vanderperre B."/>
            <person name="Lucier J.-F."/>
            <person name="Motard J."/>
            <person name="Tremblay G."/>
            <person name="Vanderperre S."/>
            <person name="Wisztorski M."/>
            <person name="Salzet M."/>
            <person name="Boisvert F.-M."/>
            <person name="Roucou X."/>
        </authorList>
    </citation>
    <scope>NUCLEOTIDE SEQUENCE</scope>
</reference>
<protein>
    <submittedName>
        <fullName evidence="1">Alternative protein LOC100128430</fullName>
    </submittedName>
</protein>
<sequence length="100" mass="11280">MRGVSASPPWPQMKRLWGQEGVRHVQGRRPVQGPTLRHQNLTSSEAPTMEGCLGDAVRCRYDVWLEIKAISEVDTCPCDAKGWEPGLDFAWNAFRKDLCP</sequence>
<name>L8E9F1_HUMAN</name>
<dbReference type="EMBL" id="HF584468">
    <property type="protein sequence ID" value="CCQ43965.1"/>
    <property type="molecule type" value="Genomic_DNA"/>
</dbReference>
<evidence type="ECO:0000313" key="1">
    <source>
        <dbReference type="EMBL" id="CCQ43965.1"/>
    </source>
</evidence>
<dbReference type="AlphaFoldDB" id="L8E9F1"/>
<organism evidence="1">
    <name type="scientific">Homo sapiens</name>
    <name type="common">Human</name>
    <dbReference type="NCBI Taxonomy" id="9606"/>
    <lineage>
        <taxon>Eukaryota</taxon>
        <taxon>Metazoa</taxon>
        <taxon>Chordata</taxon>
        <taxon>Craniata</taxon>
        <taxon>Vertebrata</taxon>
        <taxon>Euteleostomi</taxon>
        <taxon>Mammalia</taxon>
        <taxon>Eutheria</taxon>
        <taxon>Euarchontoglires</taxon>
        <taxon>Primates</taxon>
        <taxon>Haplorrhini</taxon>
        <taxon>Catarrhini</taxon>
        <taxon>Hominidae</taxon>
        <taxon>Homo</taxon>
    </lineage>
</organism>
<dbReference type="PeptideAtlas" id="L8E9F1"/>